<feature type="region of interest" description="Disordered" evidence="1">
    <location>
        <begin position="263"/>
        <end position="347"/>
    </location>
</feature>
<organism evidence="2">
    <name type="scientific">Equid alphaherpesvirus 4</name>
    <name type="common">Equine herpesvirus 4</name>
    <dbReference type="NCBI Taxonomy" id="10331"/>
    <lineage>
        <taxon>Viruses</taxon>
        <taxon>Duplodnaviria</taxon>
        <taxon>Heunggongvirae</taxon>
        <taxon>Peploviricota</taxon>
        <taxon>Herviviricetes</taxon>
        <taxon>Herpesvirales</taxon>
        <taxon>Orthoherpesviridae</taxon>
        <taxon>Alphaherpesvirinae</taxon>
        <taxon>Varicellovirus</taxon>
        <taxon>Varicellovirus equidalpha4</taxon>
    </lineage>
</organism>
<evidence type="ECO:0000313" key="2">
    <source>
        <dbReference type="EMBL" id="AAA46100.1"/>
    </source>
</evidence>
<gene>
    <name evidence="2" type="primary">US1</name>
</gene>
<reference evidence="2" key="1">
    <citation type="journal article" date="1993" name="Arch. Virol.">
        <title>Analysis of the nucleotide sequence of five genes at the left end of the unique short region of the equine herpesvirus 4 genome.</title>
        <authorList>
            <person name="Nagesha H.S."/>
            <person name="Crabb B.S."/>
            <person name="Studdert M.J."/>
        </authorList>
    </citation>
    <scope>NUCLEOTIDE SEQUENCE</scope>
    <source>
        <tissue evidence="2">Equine foetal</tissue>
    </source>
</reference>
<name>Q69275_9ALPH</name>
<sequence length="363" mass="41068">MSSDMLTAATAGTEVFRCNLARRGNANPPHLVLAPTFSSATVSESNAKDGASQEPRKYLFNPYKYMLGRPYFRRCREEMNEGYFAKVPEGYFPVGPSEMPGRVPVESKVDGEVLSFKALPPPKFEKRFYKQLDDGTFVRLPFLYPEEYYEGENQPSETLYYIRADTKDAYSVDPSDLLEEAFAEVPKWLEEEMSNWTGPKKLPIPSRRYVLKHGWEFQSNVTEDAFQEINTTFLRLDLQGEPKQHTRNAQQSSIGDQVLDAHPRDAQQPKNGNSVDKNSDKPGRCCLTPACSSRGSAGGRRGDTGGDAWPHGRRRRARRCPVRDIRDRRGVPRARISGDANRGRGHRLYRHDFPPCCPAPASQ</sequence>
<accession>Q69275</accession>
<feature type="compositionally biased region" description="Basic and acidic residues" evidence="1">
    <location>
        <begin position="321"/>
        <end position="330"/>
    </location>
</feature>
<feature type="compositionally biased region" description="Basic residues" evidence="1">
    <location>
        <begin position="311"/>
        <end position="320"/>
    </location>
</feature>
<dbReference type="Pfam" id="PF06307">
    <property type="entry name" value="Herpes_IR6"/>
    <property type="match status" value="1"/>
</dbReference>
<protein>
    <submittedName>
        <fullName evidence="2">US1 protein</fullName>
    </submittedName>
</protein>
<evidence type="ECO:0000256" key="1">
    <source>
        <dbReference type="SAM" id="MobiDB-lite"/>
    </source>
</evidence>
<dbReference type="EMBL" id="M89634">
    <property type="protein sequence ID" value="AAA46100.1"/>
    <property type="molecule type" value="Genomic_DNA"/>
</dbReference>
<dbReference type="PIR" id="A48338">
    <property type="entry name" value="A48338"/>
</dbReference>
<dbReference type="InterPro" id="IPR010447">
    <property type="entry name" value="Herpes_IR6"/>
</dbReference>
<proteinExistence type="predicted"/>